<name>A0A4V3UTA7_9GAMM</name>
<keyword evidence="7" id="KW-0812">Transmembrane</keyword>
<comment type="subcellular location">
    <subcellularLocation>
        <location evidence="1">Cell inner membrane</location>
    </subcellularLocation>
</comment>
<dbReference type="EMBL" id="MWIO01000004">
    <property type="protein sequence ID" value="THD09891.1"/>
    <property type="molecule type" value="Genomic_DNA"/>
</dbReference>
<evidence type="ECO:0000256" key="7">
    <source>
        <dbReference type="ARBA" id="ARBA00022692"/>
    </source>
</evidence>
<comment type="similarity">
    <text evidence="2">Belongs to the GSP N family.</text>
</comment>
<gene>
    <name evidence="11" type="ORF">B1991_01470</name>
</gene>
<dbReference type="Proteomes" id="UP000306317">
    <property type="component" value="Unassembled WGS sequence"/>
</dbReference>
<keyword evidence="4" id="KW-0813">Transport</keyword>
<evidence type="ECO:0000256" key="8">
    <source>
        <dbReference type="ARBA" id="ARBA00022927"/>
    </source>
</evidence>
<dbReference type="GO" id="GO:0005886">
    <property type="term" value="C:plasma membrane"/>
    <property type="evidence" value="ECO:0007669"/>
    <property type="project" value="UniProtKB-SubCell"/>
</dbReference>
<evidence type="ECO:0000256" key="6">
    <source>
        <dbReference type="ARBA" id="ARBA00022519"/>
    </source>
</evidence>
<evidence type="ECO:0000256" key="4">
    <source>
        <dbReference type="ARBA" id="ARBA00022448"/>
    </source>
</evidence>
<keyword evidence="5" id="KW-1003">Cell membrane</keyword>
<dbReference type="Pfam" id="PF01203">
    <property type="entry name" value="T2SSN"/>
    <property type="match status" value="1"/>
</dbReference>
<accession>A0A4V3UTA7</accession>
<evidence type="ECO:0000256" key="5">
    <source>
        <dbReference type="ARBA" id="ARBA00022475"/>
    </source>
</evidence>
<dbReference type="InterPro" id="IPR022792">
    <property type="entry name" value="T2SS_protein-GspN"/>
</dbReference>
<dbReference type="AlphaFoldDB" id="A0A4V3UTA7"/>
<evidence type="ECO:0000256" key="3">
    <source>
        <dbReference type="ARBA" id="ARBA00021563"/>
    </source>
</evidence>
<evidence type="ECO:0000256" key="1">
    <source>
        <dbReference type="ARBA" id="ARBA00004533"/>
    </source>
</evidence>
<reference evidence="11 12" key="1">
    <citation type="submission" date="2017-02" db="EMBL/GenBank/DDBJ databases">
        <title>Whole genome sequencing of Rhodanobacter lindaniclasticus DSM 17932.</title>
        <authorList>
            <person name="Kumar S."/>
            <person name="Patil P."/>
            <person name="Patil P.B."/>
        </authorList>
    </citation>
    <scope>NUCLEOTIDE SEQUENCE [LARGE SCALE GENOMIC DNA]</scope>
    <source>
        <strain evidence="11 12">DSM 17932</strain>
    </source>
</reference>
<dbReference type="GO" id="GO:0015627">
    <property type="term" value="C:type II protein secretion system complex"/>
    <property type="evidence" value="ECO:0007669"/>
    <property type="project" value="InterPro"/>
</dbReference>
<evidence type="ECO:0000256" key="2">
    <source>
        <dbReference type="ARBA" id="ARBA00007208"/>
    </source>
</evidence>
<dbReference type="GO" id="GO:0015628">
    <property type="term" value="P:protein secretion by the type II secretion system"/>
    <property type="evidence" value="ECO:0007669"/>
    <property type="project" value="InterPro"/>
</dbReference>
<sequence length="265" mass="29022">MIRLRKILLAVALLAAVVLALAWFLPMRWVMPWVEPQLHGLRLQQVHGTVWNGAADDVLGVDGRRLGRLQWQLSRRALLGQLQMKLAFDGPQADFSGTVRRTPQGRIEAEGWRLHADLAATDVPLPAGWGKPLGELQLAVDHVLLQGGWPLQLQAQGRWQRAAVRTAEGELALGELQGSAQAQGGVIQAQWHDQGDGPLQVRGQLQLSPLGWRLDSTLRARHRDPALLRWLARLGSVASDGSVHIRQAGGLAATSPPNRQDDTLP</sequence>
<proteinExistence type="inferred from homology"/>
<keyword evidence="12" id="KW-1185">Reference proteome</keyword>
<organism evidence="11 12">
    <name type="scientific">Rhodanobacter lindaniclasticus</name>
    <dbReference type="NCBI Taxonomy" id="75310"/>
    <lineage>
        <taxon>Bacteria</taxon>
        <taxon>Pseudomonadati</taxon>
        <taxon>Pseudomonadota</taxon>
        <taxon>Gammaproteobacteria</taxon>
        <taxon>Lysobacterales</taxon>
        <taxon>Rhodanobacteraceae</taxon>
        <taxon>Rhodanobacter</taxon>
    </lineage>
</organism>
<dbReference type="OrthoDB" id="5959533at2"/>
<keyword evidence="9" id="KW-0472">Membrane</keyword>
<evidence type="ECO:0000313" key="12">
    <source>
        <dbReference type="Proteomes" id="UP000306317"/>
    </source>
</evidence>
<evidence type="ECO:0000256" key="10">
    <source>
        <dbReference type="ARBA" id="ARBA00030772"/>
    </source>
</evidence>
<evidence type="ECO:0000313" key="11">
    <source>
        <dbReference type="EMBL" id="THD09891.1"/>
    </source>
</evidence>
<evidence type="ECO:0000256" key="9">
    <source>
        <dbReference type="ARBA" id="ARBA00023136"/>
    </source>
</evidence>
<comment type="caution">
    <text evidence="11">The sequence shown here is derived from an EMBL/GenBank/DDBJ whole genome shotgun (WGS) entry which is preliminary data.</text>
</comment>
<keyword evidence="8" id="KW-0653">Protein transport</keyword>
<protein>
    <recommendedName>
        <fullName evidence="3">Type II secretion system protein N</fullName>
    </recommendedName>
    <alternativeName>
        <fullName evidence="10">General secretion pathway protein N</fullName>
    </alternativeName>
</protein>
<keyword evidence="6" id="KW-0997">Cell inner membrane</keyword>